<organism evidence="2 3">
    <name type="scientific">Roseivirga pacifica</name>
    <dbReference type="NCBI Taxonomy" id="1267423"/>
    <lineage>
        <taxon>Bacteria</taxon>
        <taxon>Pseudomonadati</taxon>
        <taxon>Bacteroidota</taxon>
        <taxon>Cytophagia</taxon>
        <taxon>Cytophagales</taxon>
        <taxon>Roseivirgaceae</taxon>
        <taxon>Roseivirga</taxon>
    </lineage>
</organism>
<reference evidence="3" key="1">
    <citation type="submission" date="2016-10" db="EMBL/GenBank/DDBJ databases">
        <authorList>
            <person name="Varghese N."/>
            <person name="Submissions S."/>
        </authorList>
    </citation>
    <scope>NUCLEOTIDE SEQUENCE [LARGE SCALE GENOMIC DNA]</scope>
    <source>
        <strain evidence="3">CGMCC 1.12402</strain>
    </source>
</reference>
<dbReference type="Proteomes" id="UP000199437">
    <property type="component" value="Unassembled WGS sequence"/>
</dbReference>
<dbReference type="EMBL" id="FOIR01000002">
    <property type="protein sequence ID" value="SEW32397.1"/>
    <property type="molecule type" value="Genomic_DNA"/>
</dbReference>
<dbReference type="GeneID" id="99987542"/>
<keyword evidence="3" id="KW-1185">Reference proteome</keyword>
<dbReference type="AlphaFoldDB" id="A0A1I0QX86"/>
<accession>A0A1I0QX86</accession>
<evidence type="ECO:0000256" key="1">
    <source>
        <dbReference type="SAM" id="Phobius"/>
    </source>
</evidence>
<name>A0A1I0QX86_9BACT</name>
<evidence type="ECO:0000313" key="2">
    <source>
        <dbReference type="EMBL" id="SEW32397.1"/>
    </source>
</evidence>
<evidence type="ECO:0000313" key="3">
    <source>
        <dbReference type="Proteomes" id="UP000199437"/>
    </source>
</evidence>
<keyword evidence="1" id="KW-0472">Membrane</keyword>
<protein>
    <submittedName>
        <fullName evidence="2">Uncharacterized protein</fullName>
    </submittedName>
</protein>
<proteinExistence type="predicted"/>
<gene>
    <name evidence="2" type="ORF">SAMN05216290_2857</name>
</gene>
<dbReference type="RefSeq" id="WP_090259244.1">
    <property type="nucleotide sequence ID" value="NZ_FOIR01000002.1"/>
</dbReference>
<feature type="transmembrane region" description="Helical" evidence="1">
    <location>
        <begin position="6"/>
        <end position="28"/>
    </location>
</feature>
<feature type="transmembrane region" description="Helical" evidence="1">
    <location>
        <begin position="35"/>
        <end position="54"/>
    </location>
</feature>
<keyword evidence="1" id="KW-0812">Transmembrane</keyword>
<sequence>MKPIKLMVNAIALVSVLTFIVSLILVAASDGRNEVACFVCMYSVAASFLSLIFVDLKGAKTQFG</sequence>
<keyword evidence="1" id="KW-1133">Transmembrane helix</keyword>